<sequence length="204" mass="22012">MSDKFLKDTYNLDSPQATRTHYEKWAASYDEEVTEHGYATPGRVADALWSQLPEPQTPVLDFGCGTGLSGVALSRVGYKVIDGIDPTPKMLEGARAKGVYRNLSTFEITDPAPLSQGAYKAITAIGVIGVGAAPPSTFDLLMKALPKGGLLAFSFNDHALADPAYTVRLSDWLDIGAARLLFREHGPHLPGMDLKSDVYVVEKA</sequence>
<dbReference type="RefSeq" id="WP_138840772.1">
    <property type="nucleotide sequence ID" value="NZ_VCPD01000002.1"/>
</dbReference>
<dbReference type="GO" id="GO:0032259">
    <property type="term" value="P:methylation"/>
    <property type="evidence" value="ECO:0007669"/>
    <property type="project" value="UniProtKB-KW"/>
</dbReference>
<dbReference type="Pfam" id="PF13489">
    <property type="entry name" value="Methyltransf_23"/>
    <property type="match status" value="1"/>
</dbReference>
<dbReference type="CDD" id="cd02440">
    <property type="entry name" value="AdoMet_MTases"/>
    <property type="match status" value="1"/>
</dbReference>
<dbReference type="InterPro" id="IPR029063">
    <property type="entry name" value="SAM-dependent_MTases_sf"/>
</dbReference>
<dbReference type="Gene3D" id="3.40.50.150">
    <property type="entry name" value="Vaccinia Virus protein VP39"/>
    <property type="match status" value="1"/>
</dbReference>
<reference evidence="4 5" key="1">
    <citation type="submission" date="2019-05" db="EMBL/GenBank/DDBJ databases">
        <title>Ruegeria sp. nov., isolated from tidal flat.</title>
        <authorList>
            <person name="Kim W."/>
        </authorList>
    </citation>
    <scope>NUCLEOTIDE SEQUENCE [LARGE SCALE GENOMIC DNA]</scope>
    <source>
        <strain evidence="4 5">CAU 1488</strain>
    </source>
</reference>
<accession>A0ABY2X1M9</accession>
<keyword evidence="2" id="KW-0808">Transferase</keyword>
<evidence type="ECO:0000256" key="2">
    <source>
        <dbReference type="ARBA" id="ARBA00022679"/>
    </source>
</evidence>
<keyword evidence="5" id="KW-1185">Reference proteome</keyword>
<evidence type="ECO:0000256" key="3">
    <source>
        <dbReference type="ARBA" id="ARBA00022691"/>
    </source>
</evidence>
<dbReference type="PANTHER" id="PTHR43464">
    <property type="entry name" value="METHYLTRANSFERASE"/>
    <property type="match status" value="1"/>
</dbReference>
<dbReference type="PANTHER" id="PTHR43464:SF19">
    <property type="entry name" value="UBIQUINONE BIOSYNTHESIS O-METHYLTRANSFERASE, MITOCHONDRIAL"/>
    <property type="match status" value="1"/>
</dbReference>
<dbReference type="Proteomes" id="UP001193035">
    <property type="component" value="Unassembled WGS sequence"/>
</dbReference>
<proteinExistence type="predicted"/>
<keyword evidence="1 4" id="KW-0489">Methyltransferase</keyword>
<dbReference type="EMBL" id="VCPD01000002">
    <property type="protein sequence ID" value="TMV08743.1"/>
    <property type="molecule type" value="Genomic_DNA"/>
</dbReference>
<keyword evidence="3" id="KW-0949">S-adenosyl-L-methionine</keyword>
<dbReference type="SUPFAM" id="SSF53335">
    <property type="entry name" value="S-adenosyl-L-methionine-dependent methyltransferases"/>
    <property type="match status" value="1"/>
</dbReference>
<organism evidence="4 5">
    <name type="scientific">Ruegeria sediminis</name>
    <dbReference type="NCBI Taxonomy" id="2583820"/>
    <lineage>
        <taxon>Bacteria</taxon>
        <taxon>Pseudomonadati</taxon>
        <taxon>Pseudomonadota</taxon>
        <taxon>Alphaproteobacteria</taxon>
        <taxon>Rhodobacterales</taxon>
        <taxon>Roseobacteraceae</taxon>
        <taxon>Ruegeria</taxon>
    </lineage>
</organism>
<evidence type="ECO:0000256" key="1">
    <source>
        <dbReference type="ARBA" id="ARBA00022603"/>
    </source>
</evidence>
<protein>
    <submittedName>
        <fullName evidence="4">Methyltransferase domain-containing protein</fullName>
    </submittedName>
</protein>
<evidence type="ECO:0000313" key="5">
    <source>
        <dbReference type="Proteomes" id="UP001193035"/>
    </source>
</evidence>
<evidence type="ECO:0000313" key="4">
    <source>
        <dbReference type="EMBL" id="TMV08743.1"/>
    </source>
</evidence>
<gene>
    <name evidence="4" type="ORF">FGK63_06380</name>
</gene>
<comment type="caution">
    <text evidence="4">The sequence shown here is derived from an EMBL/GenBank/DDBJ whole genome shotgun (WGS) entry which is preliminary data.</text>
</comment>
<dbReference type="GO" id="GO:0008168">
    <property type="term" value="F:methyltransferase activity"/>
    <property type="evidence" value="ECO:0007669"/>
    <property type="project" value="UniProtKB-KW"/>
</dbReference>
<name>A0ABY2X1M9_9RHOB</name>